<dbReference type="InterPro" id="IPR019432">
    <property type="entry name" value="Acyltransferase_MbtK/IucB-like"/>
</dbReference>
<dbReference type="InterPro" id="IPR001242">
    <property type="entry name" value="Condensation_dom"/>
</dbReference>
<dbReference type="InterPro" id="IPR036736">
    <property type="entry name" value="ACP-like_sf"/>
</dbReference>
<dbReference type="CDD" id="cd19545">
    <property type="entry name" value="FUM14_C_NRPS-like"/>
    <property type="match status" value="1"/>
</dbReference>
<dbReference type="InterPro" id="IPR020845">
    <property type="entry name" value="AMP-binding_CS"/>
</dbReference>
<dbReference type="SUPFAM" id="SSF52777">
    <property type="entry name" value="CoA-dependent acyltransferases"/>
    <property type="match status" value="4"/>
</dbReference>
<dbReference type="InterPro" id="IPR006162">
    <property type="entry name" value="Ppantetheine_attach_site"/>
</dbReference>
<dbReference type="STRING" id="2082308.A0A2K1QFN7"/>
<dbReference type="InterPro" id="IPR045851">
    <property type="entry name" value="AMP-bd_C_sf"/>
</dbReference>
<dbReference type="InterPro" id="IPR009081">
    <property type="entry name" value="PP-bd_ACP"/>
</dbReference>
<dbReference type="FunFam" id="3.40.50.12780:FF:000014">
    <property type="entry name" value="Nonribosomal peptide synthetase 1"/>
    <property type="match status" value="1"/>
</dbReference>
<dbReference type="InterPro" id="IPR042099">
    <property type="entry name" value="ANL_N_sf"/>
</dbReference>
<evidence type="ECO:0000256" key="2">
    <source>
        <dbReference type="ARBA" id="ARBA00022553"/>
    </source>
</evidence>
<organism evidence="6 7">
    <name type="scientific">Sphaceloma murrayae</name>
    <dbReference type="NCBI Taxonomy" id="2082308"/>
    <lineage>
        <taxon>Eukaryota</taxon>
        <taxon>Fungi</taxon>
        <taxon>Dikarya</taxon>
        <taxon>Ascomycota</taxon>
        <taxon>Pezizomycotina</taxon>
        <taxon>Dothideomycetes</taxon>
        <taxon>Dothideomycetidae</taxon>
        <taxon>Myriangiales</taxon>
        <taxon>Elsinoaceae</taxon>
        <taxon>Sphaceloma</taxon>
    </lineage>
</organism>
<dbReference type="Proteomes" id="UP000243797">
    <property type="component" value="Unassembled WGS sequence"/>
</dbReference>
<keyword evidence="3" id="KW-0436">Ligase</keyword>
<dbReference type="PROSITE" id="PS00012">
    <property type="entry name" value="PHOSPHOPANTETHEINE"/>
    <property type="match status" value="1"/>
</dbReference>
<dbReference type="OrthoDB" id="416786at2759"/>
<comment type="caution">
    <text evidence="6">The sequence shown here is derived from an EMBL/GenBank/DDBJ whole genome shotgun (WGS) entry which is preliminary data.</text>
</comment>
<dbReference type="Pfam" id="PF00668">
    <property type="entry name" value="Condensation"/>
    <property type="match status" value="2"/>
</dbReference>
<feature type="domain" description="Carrier" evidence="5">
    <location>
        <begin position="957"/>
        <end position="1033"/>
    </location>
</feature>
<keyword evidence="2" id="KW-0597">Phosphoprotein</keyword>
<dbReference type="GO" id="GO:0043041">
    <property type="term" value="P:amino acid activation for nonribosomal peptide biosynthetic process"/>
    <property type="evidence" value="ECO:0007669"/>
    <property type="project" value="TreeGrafter"/>
</dbReference>
<evidence type="ECO:0000256" key="4">
    <source>
        <dbReference type="ARBA" id="ARBA00029454"/>
    </source>
</evidence>
<dbReference type="Gene3D" id="1.10.1200.10">
    <property type="entry name" value="ACP-like"/>
    <property type="match status" value="2"/>
</dbReference>
<accession>A0A2K1QFN7</accession>
<dbReference type="SUPFAM" id="SSF47336">
    <property type="entry name" value="ACP-like"/>
    <property type="match status" value="2"/>
</dbReference>
<dbReference type="Gene3D" id="3.40.630.30">
    <property type="match status" value="1"/>
</dbReference>
<dbReference type="Gene3D" id="3.30.300.30">
    <property type="match status" value="1"/>
</dbReference>
<dbReference type="Pfam" id="PF00501">
    <property type="entry name" value="AMP-binding"/>
    <property type="match status" value="1"/>
</dbReference>
<reference evidence="6 7" key="1">
    <citation type="submission" date="2017-06" db="EMBL/GenBank/DDBJ databases">
        <title>Draft genome sequence of a variant of Elsinoe murrayae.</title>
        <authorList>
            <person name="Cheng Q."/>
        </authorList>
    </citation>
    <scope>NUCLEOTIDE SEQUENCE [LARGE SCALE GENOMIC DNA]</scope>
    <source>
        <strain evidence="6 7">CQ-2017a</strain>
    </source>
</reference>
<dbReference type="PROSITE" id="PS00455">
    <property type="entry name" value="AMP_BINDING"/>
    <property type="match status" value="1"/>
</dbReference>
<dbReference type="CDD" id="cd19542">
    <property type="entry name" value="CT_NRPS-like"/>
    <property type="match status" value="1"/>
</dbReference>
<dbReference type="Pfam" id="PF13523">
    <property type="entry name" value="Acetyltransf_8"/>
    <property type="match status" value="1"/>
</dbReference>
<keyword evidence="7" id="KW-1185">Reference proteome</keyword>
<proteinExistence type="inferred from homology"/>
<feature type="domain" description="Carrier" evidence="5">
    <location>
        <begin position="1754"/>
        <end position="1830"/>
    </location>
</feature>
<dbReference type="PROSITE" id="PS50075">
    <property type="entry name" value="CARRIER"/>
    <property type="match status" value="2"/>
</dbReference>
<dbReference type="Gene3D" id="3.30.559.10">
    <property type="entry name" value="Chloramphenicol acetyltransferase-like domain"/>
    <property type="match status" value="2"/>
</dbReference>
<dbReference type="PANTHER" id="PTHR45527">
    <property type="entry name" value="NONRIBOSOMAL PEPTIDE SYNTHETASE"/>
    <property type="match status" value="1"/>
</dbReference>
<dbReference type="EMBL" id="NKHZ01000089">
    <property type="protein sequence ID" value="PNS13947.1"/>
    <property type="molecule type" value="Genomic_DNA"/>
</dbReference>
<dbReference type="InParanoid" id="A0A2K1QFN7"/>
<dbReference type="InterPro" id="IPR000873">
    <property type="entry name" value="AMP-dep_synth/lig_dom"/>
</dbReference>
<dbReference type="CDD" id="cd05918">
    <property type="entry name" value="A_NRPS_SidN3_like"/>
    <property type="match status" value="1"/>
</dbReference>
<dbReference type="Pfam" id="PF00550">
    <property type="entry name" value="PP-binding"/>
    <property type="match status" value="2"/>
</dbReference>
<comment type="similarity">
    <text evidence="4">Belongs to the NRP synthetase family.</text>
</comment>
<dbReference type="InterPro" id="IPR010071">
    <property type="entry name" value="AA_adenyl_dom"/>
</dbReference>
<dbReference type="InterPro" id="IPR023213">
    <property type="entry name" value="CAT-like_dom_sf"/>
</dbReference>
<dbReference type="FunFam" id="3.30.559.30:FF:000003">
    <property type="entry name" value="Nonribosomal peptide synthase SidD"/>
    <property type="match status" value="1"/>
</dbReference>
<dbReference type="FunFam" id="3.30.300.30:FF:000015">
    <property type="entry name" value="Nonribosomal peptide synthase SidD"/>
    <property type="match status" value="1"/>
</dbReference>
<evidence type="ECO:0000313" key="7">
    <source>
        <dbReference type="Proteomes" id="UP000243797"/>
    </source>
</evidence>
<gene>
    <name evidence="6" type="ORF">CAC42_1438</name>
</gene>
<protein>
    <submittedName>
        <fullName evidence="6">Nonribosomal peptide synthetase 2</fullName>
    </submittedName>
</protein>
<name>A0A2K1QFN7_9PEZI</name>
<keyword evidence="1" id="KW-0596">Phosphopantetheine</keyword>
<sequence>MSQNTSSPGAYPSIRLPHPYLTQYKVESSASVDGARLSLLLDQQPSAGRPLPQPLHTPSLTWIELESRHREDCPPLSDNSAWARAVRSPGTAFEWMDDAPPTLGQIWNVVHAIYLGHPTCEYFRLALSGAGNDVLKAELLATGLGVSHPKPRNLVQGTVEASAELLILRSAFWQGAASPVGPRPIWVVGDGTDGPLRHDLSSFPIMPEVQHFTNKFPMEPVYTQHPVRRTKPAPGSIVYSRWVPEIGQHFSLEAVNWEDGDHLELFNTWQNDPRVAKGWNETGTLEEHREYLRKLHFDPHVLCLFGRFDETRFAYFELYWSKEDHYGAHYNAGDYDRGRHSLVGDESFRGSHRVNAWYSSCIHYCFLDDPRTGNVVGEPKATGAIILSYENAQGLTIGNDLDEIWRWNALFPHASDICMHEIVSQQAKIDPESLAISSWDGDLSYGDVEDYSDRLARSLAQQGVRLHDVVGLCFEKTRWTIIAVLAAMKSGATFVMMDPTLPLSRLQNIAQQANTRLILTSQSQTSLAETIVPGGDIMQVGEGLVSGCVNILPAITLPSVPRSALMYIIFTSGSTGLPKGVKISHGTYASSASPRAKAVGYDKTWRVLDFASYAFDVSIDSMLLTLANGGCLCIPSDEDRMNDINGVIRKMRINYAGITPSVARILDLDVIASLEALGLGGEAASARDVNAWGQHTRIVIGYGPCECTIGCTVNSSAASGNDYITIGQGNGANIWIVDPDDHNALMPMGAVGELLVEGPIVGQGYLNDPEKTALSFIEDPPWLTAGHKGHKGRAGRLYKTGDLGHYDQNGTAEIVFAGRKDTQVKLRGQRVELGEIESQLISCLPQAIDVIVEVVTTLGSGDQSTLVAFYAPHRSGHGRDDPISLVAADGIHQAHMASADSHIRATLPRYMIPSAYIGINHIPVLISGKTDRKQLRHFATTVDLRRFDKEGATSTAEDFTDRELSIRQAWMEVLHTDASAIAKHSHFFALGGDSLTAMKLVSACRSVGLTINVATVFENPKLGDMAAAAQIWETEVFQDVEPFSMISKEPNDARKQAATLLELEASVIEDIYPCTPTQESLFTFSLKSKDPYIAQRIVLIPAQIGVERWKEAWDRVVDGCSMLRTRVAQVQEPGLQQIVVRQGIGWRSGTSLKAYLVEDRNTKMELGQPLARYAIIHDENGVDHMVWTVHHVLYDGWSEPLILDRLRRVLNRQHVPDVGQLKHFVKLISDIDEEEGRRFWAEQLRGAVGPQFPLRPHRDYVPQSKGLARRMIPVEALSSPCFTAATIIRGAWALVASQYTDSDDVVFGETVTGRDVALPTVESIVGPLIATVPVRIKIDRSTTADCYLEGVQRGLTARTRYQHMGMQNIRKVSNDAQHACETGVGLVVQPDSDYDLASLGFEAGDPALEALHFNPYALMLACRMGKTGMTVHAGFDEDLISAPHMERILAQLEVACSQLTADLSRKVGDVSCLPVAELERIWRWHPQAPLTLNNATGTLHAAGIFPPGSHYPPATVPWVCTLASPHRLAPIDCPGELWLESAIPLGQGISAPAWLNAGSSSVRGPRERIYPTGDIVQIDENGVITFLRRRQDTIRIEGHAVDIVELEDRLKHQLPTGVRVSIAVDKSRTNADSHTEPRLLALVEQETVDTDTIEIFPPNSEKCRLDFVNAGSSLSLRTSISKDLALALKRLDRFANDSLLPFMAPFAYLLVNRAPVEYDSMDPEKQAESNLSDTVLLQYREGLRRLWASLEEQISSTDAETILRSAWKQILGLDLQSIDVQDNFFRLGGDSVLAMKLVSLLRSQGHGLGVADIFQHMRLGDAAKVLRIGQMQKSVTYQTFSTLRHGVTEQDASETVRSQLTEKTWVIEDIYPVTDSQSLDIRATVSQPRTSLQYTMLYFDGAIDHSRLERACAELVKRHSILRTVFVEDGQSFLGVVLNSLDIEIARHSVDTDLKDFVSKLCTSDAAGGFPLGRPFLRFHLVKSAGTASCLALGLSHAQYDGVSLPRLLRDLELLYSGGQLQRADVFASYVARTQEESTQREAIAYWRKTLDTSLMSEIPLLSRNIADKSVFKTRPVDTSLRPTDVTLANVLCAAWSLVLARRLNIQDVTFGNITSGRTFGIADLTNTVGPCYQFTPVRVVVSPHRTTRDLLHDVQNQIIESSKYDFLGFDKIKKECARWSEDVHFFDSVVHHQDAEDFDTMTFAGMECGVDILNPDGDAAWPLKVVSFVKDGTTHAGIVGSARDESLIDILLGELVDAVTDLAGEHSVQQQSPLSMAPRAAT</sequence>
<dbReference type="GO" id="GO:0016874">
    <property type="term" value="F:ligase activity"/>
    <property type="evidence" value="ECO:0007669"/>
    <property type="project" value="UniProtKB-KW"/>
</dbReference>
<dbReference type="FunFam" id="1.10.1200.10:FF:000005">
    <property type="entry name" value="Nonribosomal peptide synthetase 1"/>
    <property type="match status" value="1"/>
</dbReference>
<dbReference type="GO" id="GO:0016746">
    <property type="term" value="F:acyltransferase activity"/>
    <property type="evidence" value="ECO:0007669"/>
    <property type="project" value="InterPro"/>
</dbReference>
<evidence type="ECO:0000313" key="6">
    <source>
        <dbReference type="EMBL" id="PNS13947.1"/>
    </source>
</evidence>
<dbReference type="PANTHER" id="PTHR45527:SF3">
    <property type="entry name" value="SIDEROPHORE SYNTHETASE (EUROFUNG)"/>
    <property type="match status" value="1"/>
</dbReference>
<dbReference type="SUPFAM" id="SSF55729">
    <property type="entry name" value="Acyl-CoA N-acyltransferases (Nat)"/>
    <property type="match status" value="1"/>
</dbReference>
<dbReference type="Gene3D" id="2.30.38.10">
    <property type="entry name" value="Luciferase, Domain 3"/>
    <property type="match status" value="1"/>
</dbReference>
<dbReference type="NCBIfam" id="TIGR01733">
    <property type="entry name" value="AA-adenyl-dom"/>
    <property type="match status" value="1"/>
</dbReference>
<dbReference type="Gene3D" id="3.40.50.12780">
    <property type="entry name" value="N-terminal domain of ligase-like"/>
    <property type="match status" value="1"/>
</dbReference>
<dbReference type="GO" id="GO:0005737">
    <property type="term" value="C:cytoplasm"/>
    <property type="evidence" value="ECO:0007669"/>
    <property type="project" value="TreeGrafter"/>
</dbReference>
<evidence type="ECO:0000259" key="5">
    <source>
        <dbReference type="PROSITE" id="PS50075"/>
    </source>
</evidence>
<dbReference type="GO" id="GO:0031177">
    <property type="term" value="F:phosphopantetheine binding"/>
    <property type="evidence" value="ECO:0007669"/>
    <property type="project" value="TreeGrafter"/>
</dbReference>
<dbReference type="InterPro" id="IPR016181">
    <property type="entry name" value="Acyl_CoA_acyltransferase"/>
</dbReference>
<dbReference type="SUPFAM" id="SSF56801">
    <property type="entry name" value="Acetyl-CoA synthetase-like"/>
    <property type="match status" value="2"/>
</dbReference>
<dbReference type="GO" id="GO:0019290">
    <property type="term" value="P:siderophore biosynthetic process"/>
    <property type="evidence" value="ECO:0007669"/>
    <property type="project" value="InterPro"/>
</dbReference>
<evidence type="ECO:0000256" key="3">
    <source>
        <dbReference type="ARBA" id="ARBA00022598"/>
    </source>
</evidence>
<evidence type="ECO:0000256" key="1">
    <source>
        <dbReference type="ARBA" id="ARBA00022450"/>
    </source>
</evidence>
<dbReference type="SMART" id="SM01006">
    <property type="entry name" value="AlcB"/>
    <property type="match status" value="1"/>
</dbReference>
<dbReference type="Gene3D" id="3.30.559.30">
    <property type="entry name" value="Nonribosomal peptide synthetase, condensation domain"/>
    <property type="match status" value="2"/>
</dbReference>